<feature type="compositionally biased region" description="Low complexity" evidence="3">
    <location>
        <begin position="221"/>
        <end position="231"/>
    </location>
</feature>
<feature type="compositionally biased region" description="Polar residues" evidence="3">
    <location>
        <begin position="263"/>
        <end position="274"/>
    </location>
</feature>
<name>A0A5B0N1A3_PUCGR</name>
<keyword evidence="1 2" id="KW-0539">Nucleus</keyword>
<dbReference type="Proteomes" id="UP000324748">
    <property type="component" value="Unassembled WGS sequence"/>
</dbReference>
<feature type="compositionally biased region" description="Basic and acidic residues" evidence="3">
    <location>
        <begin position="475"/>
        <end position="487"/>
    </location>
</feature>
<dbReference type="PANTHER" id="PTHR14140:SF27">
    <property type="entry name" value="OS04G0289800 PROTEIN"/>
    <property type="match status" value="1"/>
</dbReference>
<dbReference type="OrthoDB" id="2270193at2759"/>
<evidence type="ECO:0000256" key="2">
    <source>
        <dbReference type="PROSITE-ProRule" id="PRU00358"/>
    </source>
</evidence>
<dbReference type="SUPFAM" id="SSF88697">
    <property type="entry name" value="PUA domain-like"/>
    <property type="match status" value="1"/>
</dbReference>
<sequence>MTWFGDIKGVSPGQQWRKRKHVTLAGVHTPLQSGISGSHDAGGAYSVIVNNATDKHSDCGDIIWYMGNGGYIRPGTKRMKRIMQHNQDPNETQNRALHKSLRSCLPVRVVRGGSDQPHSPWAPQTDYRYDGLYEVTHAGKVNDPSGETSYTCEVFRMERLVRGEKPLYSVPIRPGQAARALEERQKGSRRKSLEDDAQRSLPRAHRRIADLPNRPPRIHPSHQSEPSQEPSALLQPVHTAVESPPRVTLSSIKIKRCKPTPQPVHSQDSRQSSAILHEGKADTVFERPAKQDSHCIVDSADGNLSDASSDDLRPHRLLSPLPLDDFTWPQTRPQKQPSRPASPLDTHSFPPMLSVKQEPPASTPYARSPKATHSPAQSLSEAVPQPACHATPTTPTFSSESDSRPLELKAFIGNKPSSKSDSIKLDLDDSQPTFKSDASAPSGPLEAVPAVKKEEEDPKSSDNEPANLPGCPQNDDERGDAKWKTTETWDGDGTETISGQQAAVEDEQGVVLIDGSVRMSVSRDKHQTERNASSAFDGVFISDTHETAVGHFEHPCSHKQSVNFDGDPLLSSGYLSDILEHDPLGSR</sequence>
<dbReference type="GO" id="GO:0016567">
    <property type="term" value="P:protein ubiquitination"/>
    <property type="evidence" value="ECO:0007669"/>
    <property type="project" value="TreeGrafter"/>
</dbReference>
<evidence type="ECO:0000313" key="6">
    <source>
        <dbReference type="Proteomes" id="UP000324748"/>
    </source>
</evidence>
<dbReference type="Gene3D" id="2.30.280.10">
    <property type="entry name" value="SRA-YDG"/>
    <property type="match status" value="1"/>
</dbReference>
<feature type="compositionally biased region" description="Polar residues" evidence="3">
    <location>
        <begin position="328"/>
        <end position="339"/>
    </location>
</feature>
<evidence type="ECO:0000313" key="5">
    <source>
        <dbReference type="EMBL" id="KAA1083015.1"/>
    </source>
</evidence>
<dbReference type="GO" id="GO:0061630">
    <property type="term" value="F:ubiquitin protein ligase activity"/>
    <property type="evidence" value="ECO:0007669"/>
    <property type="project" value="TreeGrafter"/>
</dbReference>
<dbReference type="PROSITE" id="PS51015">
    <property type="entry name" value="YDG"/>
    <property type="match status" value="1"/>
</dbReference>
<dbReference type="EMBL" id="VSWC01000119">
    <property type="protein sequence ID" value="KAA1083015.1"/>
    <property type="molecule type" value="Genomic_DNA"/>
</dbReference>
<feature type="region of interest" description="Disordered" evidence="3">
    <location>
        <begin position="296"/>
        <end position="501"/>
    </location>
</feature>
<proteinExistence type="predicted"/>
<dbReference type="AlphaFoldDB" id="A0A5B0N1A3"/>
<dbReference type="InterPro" id="IPR036987">
    <property type="entry name" value="SRA-YDG_sf"/>
</dbReference>
<evidence type="ECO:0000256" key="3">
    <source>
        <dbReference type="SAM" id="MobiDB-lite"/>
    </source>
</evidence>
<reference evidence="5 6" key="1">
    <citation type="submission" date="2019-05" db="EMBL/GenBank/DDBJ databases">
        <title>Emergence of the Ug99 lineage of the wheat stem rust pathogen through somatic hybridization.</title>
        <authorList>
            <person name="Li F."/>
            <person name="Upadhyaya N.M."/>
            <person name="Sperschneider J."/>
            <person name="Matny O."/>
            <person name="Nguyen-Phuc H."/>
            <person name="Mago R."/>
            <person name="Raley C."/>
            <person name="Miller M.E."/>
            <person name="Silverstein K.A.T."/>
            <person name="Henningsen E."/>
            <person name="Hirsch C.D."/>
            <person name="Visser B."/>
            <person name="Pretorius Z.A."/>
            <person name="Steffenson B.J."/>
            <person name="Schwessinger B."/>
            <person name="Dodds P.N."/>
            <person name="Figueroa M."/>
        </authorList>
    </citation>
    <scope>NUCLEOTIDE SEQUENCE [LARGE SCALE GENOMIC DNA]</scope>
    <source>
        <strain evidence="5">21-0</strain>
    </source>
</reference>
<accession>A0A5B0N1A3</accession>
<feature type="compositionally biased region" description="Basic and acidic residues" evidence="3">
    <location>
        <begin position="180"/>
        <end position="198"/>
    </location>
</feature>
<dbReference type="InterPro" id="IPR045134">
    <property type="entry name" value="UHRF1/2-like"/>
</dbReference>
<feature type="compositionally biased region" description="Polar residues" evidence="3">
    <location>
        <begin position="391"/>
        <end position="400"/>
    </location>
</feature>
<dbReference type="Pfam" id="PF02182">
    <property type="entry name" value="SAD_SRA"/>
    <property type="match status" value="1"/>
</dbReference>
<keyword evidence="6" id="KW-1185">Reference proteome</keyword>
<dbReference type="PANTHER" id="PTHR14140">
    <property type="entry name" value="E3 UBIQUITIN-PROTEIN LIGASE UHRF-RELATED"/>
    <property type="match status" value="1"/>
</dbReference>
<dbReference type="GO" id="GO:0005634">
    <property type="term" value="C:nucleus"/>
    <property type="evidence" value="ECO:0007669"/>
    <property type="project" value="UniProtKB-SubCell"/>
</dbReference>
<dbReference type="SMART" id="SM00466">
    <property type="entry name" value="SRA"/>
    <property type="match status" value="1"/>
</dbReference>
<gene>
    <name evidence="5" type="ORF">PGT21_022826</name>
</gene>
<dbReference type="InterPro" id="IPR015947">
    <property type="entry name" value="PUA-like_sf"/>
</dbReference>
<comment type="subcellular location">
    <subcellularLocation>
        <location evidence="2">Nucleus</location>
    </subcellularLocation>
</comment>
<evidence type="ECO:0000256" key="1">
    <source>
        <dbReference type="ARBA" id="ARBA00023242"/>
    </source>
</evidence>
<protein>
    <recommendedName>
        <fullName evidence="4">YDG domain-containing protein</fullName>
    </recommendedName>
</protein>
<evidence type="ECO:0000259" key="4">
    <source>
        <dbReference type="PROSITE" id="PS51015"/>
    </source>
</evidence>
<feature type="domain" description="YDG" evidence="4">
    <location>
        <begin position="5"/>
        <end position="159"/>
    </location>
</feature>
<organism evidence="5 6">
    <name type="scientific">Puccinia graminis f. sp. tritici</name>
    <dbReference type="NCBI Taxonomy" id="56615"/>
    <lineage>
        <taxon>Eukaryota</taxon>
        <taxon>Fungi</taxon>
        <taxon>Dikarya</taxon>
        <taxon>Basidiomycota</taxon>
        <taxon>Pucciniomycotina</taxon>
        <taxon>Pucciniomycetes</taxon>
        <taxon>Pucciniales</taxon>
        <taxon>Pucciniaceae</taxon>
        <taxon>Puccinia</taxon>
    </lineage>
</organism>
<feature type="region of interest" description="Disordered" evidence="3">
    <location>
        <begin position="175"/>
        <end position="274"/>
    </location>
</feature>
<dbReference type="GO" id="GO:0044027">
    <property type="term" value="P:negative regulation of gene expression via chromosomal CpG island methylation"/>
    <property type="evidence" value="ECO:0007669"/>
    <property type="project" value="TreeGrafter"/>
</dbReference>
<dbReference type="InterPro" id="IPR003105">
    <property type="entry name" value="SRA_YDG"/>
</dbReference>
<comment type="caution">
    <text evidence="5">The sequence shown here is derived from an EMBL/GenBank/DDBJ whole genome shotgun (WGS) entry which is preliminary data.</text>
</comment>
<feature type="compositionally biased region" description="Basic and acidic residues" evidence="3">
    <location>
        <begin position="451"/>
        <end position="462"/>
    </location>
</feature>